<dbReference type="Proteomes" id="UP000004550">
    <property type="component" value="Chromosome"/>
</dbReference>
<dbReference type="AlphaFoldDB" id="A0A1L5BMI0"/>
<dbReference type="RefSeq" id="WP_007685907.1">
    <property type="nucleotide sequence ID" value="NZ_CP013070.1"/>
</dbReference>
<dbReference type="KEGG" id="sinb:SIDU_06015"/>
<name>A0A1L5BMI0_SPHIB</name>
<evidence type="ECO:0000313" key="2">
    <source>
        <dbReference type="Proteomes" id="UP000004550"/>
    </source>
</evidence>
<protein>
    <submittedName>
        <fullName evidence="1">Uncharacterized protein</fullName>
    </submittedName>
</protein>
<evidence type="ECO:0000313" key="1">
    <source>
        <dbReference type="EMBL" id="APL94095.1"/>
    </source>
</evidence>
<reference evidence="1 2" key="1">
    <citation type="journal article" date="2012" name="J. Bacteriol.">
        <title>Genome sequence of Sphingobium indicum B90A, a hexachlorocyclohexane-degrading bacterium.</title>
        <authorList>
            <person name="Anand S."/>
            <person name="Sangwan N."/>
            <person name="Lata P."/>
            <person name="Kaur J."/>
            <person name="Dua A."/>
            <person name="Singh A.K."/>
            <person name="Verma M."/>
            <person name="Kaur J."/>
            <person name="Khurana J.P."/>
            <person name="Khurana P."/>
            <person name="Mathur S."/>
            <person name="Lal R."/>
        </authorList>
    </citation>
    <scope>NUCLEOTIDE SEQUENCE [LARGE SCALE GENOMIC DNA]</scope>
    <source>
        <strain evidence="2">DSM 16412 / CCM 7286 / MTCC 6364 / B90A</strain>
    </source>
</reference>
<accession>A0A1L5BMI0</accession>
<sequence>MTQHEKDMAELLGSAAFRRFLFRSIQQAGILAISSNGRDGRDLAFSEGRRSLGFDILRDVDAGQPAPLRHPHSIMTLIAALREEVDQPLKEKPNARDRYSEVSE</sequence>
<proteinExistence type="predicted"/>
<organism evidence="1 2">
    <name type="scientific">Sphingobium indicum (strain DSM 16412 / CCM 7286 / MTCC 6364 / B90A)</name>
    <dbReference type="NCBI Taxonomy" id="861109"/>
    <lineage>
        <taxon>Bacteria</taxon>
        <taxon>Pseudomonadati</taxon>
        <taxon>Pseudomonadota</taxon>
        <taxon>Alphaproteobacteria</taxon>
        <taxon>Sphingomonadales</taxon>
        <taxon>Sphingomonadaceae</taxon>
        <taxon>Sphingobium</taxon>
    </lineage>
</organism>
<gene>
    <name evidence="1" type="ORF">SIDU_06015</name>
</gene>
<dbReference type="EMBL" id="CP013070">
    <property type="protein sequence ID" value="APL94095.1"/>
    <property type="molecule type" value="Genomic_DNA"/>
</dbReference>